<keyword evidence="3" id="KW-0645">Protease</keyword>
<organism evidence="3 4">
    <name type="scientific">Geomicrobium halophilum</name>
    <dbReference type="NCBI Taxonomy" id="549000"/>
    <lineage>
        <taxon>Bacteria</taxon>
        <taxon>Bacillati</taxon>
        <taxon>Bacillota</taxon>
        <taxon>Bacilli</taxon>
        <taxon>Bacillales</taxon>
        <taxon>Geomicrobium</taxon>
    </lineage>
</organism>
<dbReference type="InterPro" id="IPR039422">
    <property type="entry name" value="MarR/SlyA-like"/>
</dbReference>
<dbReference type="InterPro" id="IPR036388">
    <property type="entry name" value="WH-like_DNA-bd_sf"/>
</dbReference>
<name>A0A841PQT2_9BACL</name>
<dbReference type="SMART" id="SM00347">
    <property type="entry name" value="HTH_MARR"/>
    <property type="match status" value="1"/>
</dbReference>
<evidence type="ECO:0000313" key="4">
    <source>
        <dbReference type="Proteomes" id="UP000568839"/>
    </source>
</evidence>
<gene>
    <name evidence="3" type="ORF">HNR44_001485</name>
</gene>
<dbReference type="InterPro" id="IPR000835">
    <property type="entry name" value="HTH_MarR-typ"/>
</dbReference>
<dbReference type="AlphaFoldDB" id="A0A841PQT2"/>
<comment type="caution">
    <text evidence="3">The sequence shown here is derived from an EMBL/GenBank/DDBJ whole genome shotgun (WGS) entry which is preliminary data.</text>
</comment>
<proteinExistence type="predicted"/>
<dbReference type="SUPFAM" id="SSF46785">
    <property type="entry name" value="Winged helix' DNA-binding domain"/>
    <property type="match status" value="1"/>
</dbReference>
<dbReference type="PROSITE" id="PS50995">
    <property type="entry name" value="HTH_MARR_2"/>
    <property type="match status" value="1"/>
</dbReference>
<keyword evidence="1" id="KW-0238">DNA-binding</keyword>
<keyword evidence="3" id="KW-0378">Hydrolase</keyword>
<dbReference type="InterPro" id="IPR036390">
    <property type="entry name" value="WH_DNA-bd_sf"/>
</dbReference>
<dbReference type="PANTHER" id="PTHR33164:SF58">
    <property type="entry name" value="DNA-BINDING TRANSCRIPTIONAL REPRESSOR SCOC"/>
    <property type="match status" value="1"/>
</dbReference>
<accession>A0A841PQT2</accession>
<sequence>MELSKTQSWEQSLHFKHRLAYLSKALWKSVEQDWQRWLQPHGLNINEHQILWITYQMGTPVLSEIARNGVMHVSTVYNFSKKLEERNLICMVKQQKDRRQTYVHLTEKGKALFLETLDHFDANSHETLQGAMPLKELYGKFPEFAEIATLVRHMYGEDFTDKFKHPLSGYNTTPS</sequence>
<dbReference type="Proteomes" id="UP000568839">
    <property type="component" value="Unassembled WGS sequence"/>
</dbReference>
<dbReference type="GO" id="GO:0003700">
    <property type="term" value="F:DNA-binding transcription factor activity"/>
    <property type="evidence" value="ECO:0007669"/>
    <property type="project" value="InterPro"/>
</dbReference>
<dbReference type="PANTHER" id="PTHR33164">
    <property type="entry name" value="TRANSCRIPTIONAL REGULATOR, MARR FAMILY"/>
    <property type="match status" value="1"/>
</dbReference>
<evidence type="ECO:0000259" key="2">
    <source>
        <dbReference type="PROSITE" id="PS50995"/>
    </source>
</evidence>
<keyword evidence="4" id="KW-1185">Reference proteome</keyword>
<protein>
    <submittedName>
        <fullName evidence="3">MarR family protease production transcriptional regulator HPr</fullName>
    </submittedName>
</protein>
<dbReference type="GO" id="GO:0008233">
    <property type="term" value="F:peptidase activity"/>
    <property type="evidence" value="ECO:0007669"/>
    <property type="project" value="UniProtKB-KW"/>
</dbReference>
<dbReference type="GO" id="GO:0003677">
    <property type="term" value="F:DNA binding"/>
    <property type="evidence" value="ECO:0007669"/>
    <property type="project" value="UniProtKB-KW"/>
</dbReference>
<reference evidence="3 4" key="1">
    <citation type="submission" date="2020-08" db="EMBL/GenBank/DDBJ databases">
        <title>Genomic Encyclopedia of Type Strains, Phase IV (KMG-IV): sequencing the most valuable type-strain genomes for metagenomic binning, comparative biology and taxonomic classification.</title>
        <authorList>
            <person name="Goeker M."/>
        </authorList>
    </citation>
    <scope>NUCLEOTIDE SEQUENCE [LARGE SCALE GENOMIC DNA]</scope>
    <source>
        <strain evidence="3 4">DSM 21769</strain>
    </source>
</reference>
<dbReference type="RefSeq" id="WP_184403407.1">
    <property type="nucleotide sequence ID" value="NZ_JACHHJ010000001.1"/>
</dbReference>
<evidence type="ECO:0000256" key="1">
    <source>
        <dbReference type="ARBA" id="ARBA00023125"/>
    </source>
</evidence>
<dbReference type="Gene3D" id="1.10.10.10">
    <property type="entry name" value="Winged helix-like DNA-binding domain superfamily/Winged helix DNA-binding domain"/>
    <property type="match status" value="1"/>
</dbReference>
<feature type="domain" description="HTH marR-type" evidence="2">
    <location>
        <begin position="12"/>
        <end position="156"/>
    </location>
</feature>
<evidence type="ECO:0000313" key="3">
    <source>
        <dbReference type="EMBL" id="MBB6449536.1"/>
    </source>
</evidence>
<dbReference type="NCBIfam" id="NF010349">
    <property type="entry name" value="PRK13777.1"/>
    <property type="match status" value="1"/>
</dbReference>
<dbReference type="Pfam" id="PF01047">
    <property type="entry name" value="MarR"/>
    <property type="match status" value="1"/>
</dbReference>
<dbReference type="GO" id="GO:0006508">
    <property type="term" value="P:proteolysis"/>
    <property type="evidence" value="ECO:0007669"/>
    <property type="project" value="UniProtKB-KW"/>
</dbReference>
<dbReference type="GO" id="GO:0006950">
    <property type="term" value="P:response to stress"/>
    <property type="evidence" value="ECO:0007669"/>
    <property type="project" value="TreeGrafter"/>
</dbReference>
<dbReference type="EMBL" id="JACHHJ010000001">
    <property type="protein sequence ID" value="MBB6449536.1"/>
    <property type="molecule type" value="Genomic_DNA"/>
</dbReference>